<dbReference type="Gene3D" id="3.30.460.40">
    <property type="match status" value="1"/>
</dbReference>
<comment type="caution">
    <text evidence="2">The sequence shown here is derived from an EMBL/GenBank/DDBJ whole genome shotgun (WGS) entry which is preliminary data.</text>
</comment>
<gene>
    <name evidence="2" type="ORF">COX77_00900</name>
</gene>
<evidence type="ECO:0000256" key="1">
    <source>
        <dbReference type="SAM" id="MobiDB-lite"/>
    </source>
</evidence>
<dbReference type="Pfam" id="PF10706">
    <property type="entry name" value="Aminoglyc_resit"/>
    <property type="match status" value="1"/>
</dbReference>
<organism evidence="2 3">
    <name type="scientific">Candidatus Komeilibacteria bacterium CG_4_10_14_0_2_um_filter_37_10</name>
    <dbReference type="NCBI Taxonomy" id="1974470"/>
    <lineage>
        <taxon>Bacteria</taxon>
        <taxon>Candidatus Komeiliibacteriota</taxon>
    </lineage>
</organism>
<protein>
    <submittedName>
        <fullName evidence="2">Uncharacterized protein</fullName>
    </submittedName>
</protein>
<sequence length="289" mass="33569">MKQRLDVTINNQQKSEEPINHQETLSEKLESTPVKSEADNLSDTSNDERSFFGEFRGAEVNEVGEYQEPTPEQEEKFKKRVERVAEIFKQANFQWYLDGATNISLYQDKQMRDHKDLDMSVFMEDLAAVEKLLTEQGFGIFVNDETDDKKKIKMKKVLAEEIAKLDKPDLSNLSICKVDSEGNRDKKTTDPFNFVDMHIHSKDAEGNTVIFYNRATLPKEYFEPIKKQLSNGKEINLSQPMVVAYHKFHQNRPYDLIDLQKLKPNLSEKDSLVLRDIIKKEIKEIESSL</sequence>
<evidence type="ECO:0000313" key="2">
    <source>
        <dbReference type="EMBL" id="PIZ99666.1"/>
    </source>
</evidence>
<feature type="region of interest" description="Disordered" evidence="1">
    <location>
        <begin position="1"/>
        <end position="49"/>
    </location>
</feature>
<dbReference type="EMBL" id="PFPO01000016">
    <property type="protein sequence ID" value="PIZ99666.1"/>
    <property type="molecule type" value="Genomic_DNA"/>
</dbReference>
<reference evidence="3" key="1">
    <citation type="submission" date="2017-09" db="EMBL/GenBank/DDBJ databases">
        <title>Depth-based differentiation of microbial function through sediment-hosted aquifers and enrichment of novel symbionts in the deep terrestrial subsurface.</title>
        <authorList>
            <person name="Probst A.J."/>
            <person name="Ladd B."/>
            <person name="Jarett J.K."/>
            <person name="Geller-Mcgrath D.E."/>
            <person name="Sieber C.M.K."/>
            <person name="Emerson J.B."/>
            <person name="Anantharaman K."/>
            <person name="Thomas B.C."/>
            <person name="Malmstrom R."/>
            <person name="Stieglmeier M."/>
            <person name="Klingl A."/>
            <person name="Woyke T."/>
            <person name="Ryan C.M."/>
            <person name="Banfield J.F."/>
        </authorList>
    </citation>
    <scope>NUCLEOTIDE SEQUENCE [LARGE SCALE GENOMIC DNA]</scope>
</reference>
<name>A0A2M7VG30_9BACT</name>
<accession>A0A2M7VG30</accession>
<dbReference type="AlphaFoldDB" id="A0A2M7VG30"/>
<dbReference type="InterPro" id="IPR019646">
    <property type="entry name" value="Aminoglyc_AdlTrfase"/>
</dbReference>
<dbReference type="Proteomes" id="UP000230405">
    <property type="component" value="Unassembled WGS sequence"/>
</dbReference>
<evidence type="ECO:0000313" key="3">
    <source>
        <dbReference type="Proteomes" id="UP000230405"/>
    </source>
</evidence>
<proteinExistence type="predicted"/>
<feature type="compositionally biased region" description="Basic and acidic residues" evidence="1">
    <location>
        <begin position="14"/>
        <end position="30"/>
    </location>
</feature>